<evidence type="ECO:0000256" key="1">
    <source>
        <dbReference type="SAM" id="Phobius"/>
    </source>
</evidence>
<keyword evidence="1" id="KW-0812">Transmembrane</keyword>
<protein>
    <recommendedName>
        <fullName evidence="4">Envelope protein</fullName>
    </recommendedName>
</protein>
<dbReference type="Proteomes" id="UP001549921">
    <property type="component" value="Unassembled WGS sequence"/>
</dbReference>
<reference evidence="2 3" key="1">
    <citation type="submission" date="2024-06" db="EMBL/GenBank/DDBJ databases">
        <title>A chromosome-level genome assembly of beet webworm, Loxostege sticticalis.</title>
        <authorList>
            <person name="Zhang Y."/>
        </authorList>
    </citation>
    <scope>NUCLEOTIDE SEQUENCE [LARGE SCALE GENOMIC DNA]</scope>
    <source>
        <strain evidence="2">AQ028</strain>
        <tissue evidence="2">Male pupae</tissue>
    </source>
</reference>
<dbReference type="EMBL" id="JBEDNZ010000009">
    <property type="protein sequence ID" value="KAL0838462.1"/>
    <property type="molecule type" value="Genomic_DNA"/>
</dbReference>
<dbReference type="AlphaFoldDB" id="A0ABD0T7W1"/>
<evidence type="ECO:0000313" key="3">
    <source>
        <dbReference type="Proteomes" id="UP001549921"/>
    </source>
</evidence>
<evidence type="ECO:0008006" key="4">
    <source>
        <dbReference type="Google" id="ProtNLM"/>
    </source>
</evidence>
<keyword evidence="1" id="KW-1133">Transmembrane helix</keyword>
<evidence type="ECO:0000313" key="2">
    <source>
        <dbReference type="EMBL" id="KAL0838462.1"/>
    </source>
</evidence>
<dbReference type="Pfam" id="PF12259">
    <property type="entry name" value="Baculo_F"/>
    <property type="match status" value="1"/>
</dbReference>
<proteinExistence type="predicted"/>
<comment type="caution">
    <text evidence="2">The sequence shown here is derived from an EMBL/GenBank/DDBJ whole genome shotgun (WGS) entry which is preliminary data.</text>
</comment>
<organism evidence="2 3">
    <name type="scientific">Loxostege sticticalis</name>
    <name type="common">Beet webworm moth</name>
    <dbReference type="NCBI Taxonomy" id="481309"/>
    <lineage>
        <taxon>Eukaryota</taxon>
        <taxon>Metazoa</taxon>
        <taxon>Ecdysozoa</taxon>
        <taxon>Arthropoda</taxon>
        <taxon>Hexapoda</taxon>
        <taxon>Insecta</taxon>
        <taxon>Pterygota</taxon>
        <taxon>Neoptera</taxon>
        <taxon>Endopterygota</taxon>
        <taxon>Lepidoptera</taxon>
        <taxon>Glossata</taxon>
        <taxon>Ditrysia</taxon>
        <taxon>Pyraloidea</taxon>
        <taxon>Crambidae</taxon>
        <taxon>Pyraustinae</taxon>
        <taxon>Loxostege</taxon>
    </lineage>
</organism>
<gene>
    <name evidence="2" type="ORF">ABMA28_016594</name>
</gene>
<dbReference type="InterPro" id="IPR022048">
    <property type="entry name" value="Envelope_fusion-like"/>
</dbReference>
<sequence length="589" mass="67144">MIQCKDNTSPLEVLIQSNSIKLQSLAHIILEQSPSKVKRSLEFGGEILKFFFGTLDADDARKYDAAISSCQKSEFQLYNLMKDNIHIVKSTINNFNSTIYKLNQNELKLNAQLNATNEILTQVTKTDNLLLYVSRINSLLNLIESSLLTISNLLDTTLNAILFSKLNILHPSVISPLNLYKELSQHSGHINKRLDFPVDLTIHNIHSLIDVSKLNSYFYNNKIVFVLQVPLITTDKYVAYKNIPLPTPHNESHYKTYALIQPSNAYIALSDDRIHYAMLDNLDSCKIISLDYSICEQPSIYSCIINPNCESRLLTEIITSLPSQCNAKLLFGDIDIWHKLKNNKWIFVQSNVNKLTIKCDDDITDRSIIGTGGVTAVSQNAMVISLLDILLSENCIGYSKTIQLHPTSSYSFIIKSPLDINFDITADDCCNKETFNKTLPHLSPISLSKINLDSLRYASHQMDNLENEINRIQNESHIVKYGTYYSTFTYILITCLFLFCFFKLYKCYKSRKINDSGCCIQIFNQCNNHKKIVKRNSKYSNSIEMTDISSGSDDDKKSVKSLPAFHLNHKSYDTLKKVDFVRSNRNLNF</sequence>
<feature type="transmembrane region" description="Helical" evidence="1">
    <location>
        <begin position="484"/>
        <end position="505"/>
    </location>
</feature>
<keyword evidence="1" id="KW-0472">Membrane</keyword>
<name>A0ABD0T7W1_LOXSC</name>
<accession>A0ABD0T7W1</accession>